<dbReference type="CDD" id="cd21552">
    <property type="entry name" value="VEFS-box_ctSUZ12-like"/>
    <property type="match status" value="1"/>
</dbReference>
<evidence type="ECO:0000256" key="6">
    <source>
        <dbReference type="ARBA" id="ARBA00023163"/>
    </source>
</evidence>
<organism evidence="9 10">
    <name type="scientific">Decorospora gaudefroyi</name>
    <dbReference type="NCBI Taxonomy" id="184978"/>
    <lineage>
        <taxon>Eukaryota</taxon>
        <taxon>Fungi</taxon>
        <taxon>Dikarya</taxon>
        <taxon>Ascomycota</taxon>
        <taxon>Pezizomycotina</taxon>
        <taxon>Dothideomycetes</taxon>
        <taxon>Pleosporomycetidae</taxon>
        <taxon>Pleosporales</taxon>
        <taxon>Pleosporineae</taxon>
        <taxon>Pleosporaceae</taxon>
        <taxon>Decorospora</taxon>
    </lineage>
</organism>
<dbReference type="Proteomes" id="UP000800040">
    <property type="component" value="Unassembled WGS sequence"/>
</dbReference>
<feature type="region of interest" description="Disordered" evidence="7">
    <location>
        <begin position="586"/>
        <end position="611"/>
    </location>
</feature>
<gene>
    <name evidence="9" type="ORF">BDW02DRAFT_295924</name>
</gene>
<dbReference type="OrthoDB" id="166746at2759"/>
<keyword evidence="6" id="KW-0804">Transcription</keyword>
<evidence type="ECO:0000256" key="2">
    <source>
        <dbReference type="ARBA" id="ARBA00022723"/>
    </source>
</evidence>
<keyword evidence="2" id="KW-0479">Metal-binding</keyword>
<keyword evidence="5" id="KW-0805">Transcription regulation</keyword>
<evidence type="ECO:0000256" key="7">
    <source>
        <dbReference type="SAM" id="MobiDB-lite"/>
    </source>
</evidence>
<keyword evidence="3" id="KW-0863">Zinc-finger</keyword>
<evidence type="ECO:0000256" key="5">
    <source>
        <dbReference type="ARBA" id="ARBA00023015"/>
    </source>
</evidence>
<protein>
    <recommendedName>
        <fullName evidence="8">Polycomb protein VEFS-Box domain-containing protein</fullName>
    </recommendedName>
</protein>
<name>A0A6A5KHK4_9PLEO</name>
<feature type="domain" description="Polycomb protein VEFS-Box" evidence="8">
    <location>
        <begin position="447"/>
        <end position="552"/>
    </location>
</feature>
<dbReference type="AlphaFoldDB" id="A0A6A5KHK4"/>
<sequence>MLGHSDRFSGNILLYDYLSRKRAPVFLDRNLTTALQAHQQILDNTFQYRASSDDFRSTWQPPSWQLLNNMVKKRKAGGCFVVDVHAIRSLDSQPGPISSHDPVRKVRPMLRIASTVKVSIIPSSPDIPSTSAPARKATLRGIDRNRDREISVEMDAVTINIQDLGILNQVSPDECYELMMSVTFTSQVDAKEFYEYMGLDASDITFISISYENILQCPRERLLLPLKAAKHQLGIGLEVSMHWNSFSNADESVLADYNRHLMSPVQLSSSYPTPPLDTQTRYQITFVYGNETLVRSELGCVHCSKRKPTDILDLRMHLISWHEYFDYQVTRQGIVEGGVEHWRFESEVADHKADQRQRASAHADEPFNVHVLAPAWPFDRRRFLKGDDSYQRAAKIDKLVKAKPKSPLDIPTVARVPRQRPPDDVQGRPKRAKRVYIVPRAPPGIAFFRSLSKRPLREGEEISESDDELDERWMQIKRHAEIDKETILSKPAKRFLKVFDDSMYDEDLQSDVHAGDACIRFARGQGVRLWQDGTTDEFKKKLEELFADTIISKQVHDAALHIVNSQKPSGGTAVTGLSQQLADLHVQNSQSPQRGKNKPPAPNKDRKGRRNAIVADNGYLTPITAVSTSDVEMQERLPPDTHPLQQDHNPDPPYDLCYCSKDATTTTTGAASRILACSNIASLGLYTTLLPHRVYTNIYH</sequence>
<evidence type="ECO:0000256" key="3">
    <source>
        <dbReference type="ARBA" id="ARBA00022771"/>
    </source>
</evidence>
<evidence type="ECO:0000256" key="4">
    <source>
        <dbReference type="ARBA" id="ARBA00022833"/>
    </source>
</evidence>
<comment type="similarity">
    <text evidence="1">Belongs to the VEFS (VRN2-EMF2-FIS2-SU(Z)12) family.</text>
</comment>
<keyword evidence="10" id="KW-1185">Reference proteome</keyword>
<evidence type="ECO:0000259" key="8">
    <source>
        <dbReference type="Pfam" id="PF09733"/>
    </source>
</evidence>
<evidence type="ECO:0000313" key="10">
    <source>
        <dbReference type="Proteomes" id="UP000800040"/>
    </source>
</evidence>
<evidence type="ECO:0000313" key="9">
    <source>
        <dbReference type="EMBL" id="KAF1835211.1"/>
    </source>
</evidence>
<dbReference type="EMBL" id="ML975290">
    <property type="protein sequence ID" value="KAF1835211.1"/>
    <property type="molecule type" value="Genomic_DNA"/>
</dbReference>
<dbReference type="InterPro" id="IPR019135">
    <property type="entry name" value="Polycomb_protein_VEFS-Box"/>
</dbReference>
<proteinExistence type="inferred from homology"/>
<dbReference type="Pfam" id="PF09733">
    <property type="entry name" value="VEFS-Box"/>
    <property type="match status" value="1"/>
</dbReference>
<evidence type="ECO:0000256" key="1">
    <source>
        <dbReference type="ARBA" id="ARBA00007416"/>
    </source>
</evidence>
<accession>A0A6A5KHK4</accession>
<reference evidence="9" key="1">
    <citation type="submission" date="2020-01" db="EMBL/GenBank/DDBJ databases">
        <authorList>
            <consortium name="DOE Joint Genome Institute"/>
            <person name="Haridas S."/>
            <person name="Albert R."/>
            <person name="Binder M."/>
            <person name="Bloem J."/>
            <person name="Labutti K."/>
            <person name="Salamov A."/>
            <person name="Andreopoulos B."/>
            <person name="Baker S.E."/>
            <person name="Barry K."/>
            <person name="Bills G."/>
            <person name="Bluhm B.H."/>
            <person name="Cannon C."/>
            <person name="Castanera R."/>
            <person name="Culley D.E."/>
            <person name="Daum C."/>
            <person name="Ezra D."/>
            <person name="Gonzalez J.B."/>
            <person name="Henrissat B."/>
            <person name="Kuo A."/>
            <person name="Liang C."/>
            <person name="Lipzen A."/>
            <person name="Lutzoni F."/>
            <person name="Magnuson J."/>
            <person name="Mondo S."/>
            <person name="Nolan M."/>
            <person name="Ohm R."/>
            <person name="Pangilinan J."/>
            <person name="Park H.-J."/>
            <person name="Ramirez L."/>
            <person name="Alfaro M."/>
            <person name="Sun H."/>
            <person name="Tritt A."/>
            <person name="Yoshinaga Y."/>
            <person name="Zwiers L.-H."/>
            <person name="Turgeon B.G."/>
            <person name="Goodwin S.B."/>
            <person name="Spatafora J.W."/>
            <person name="Crous P.W."/>
            <person name="Grigoriev I.V."/>
        </authorList>
    </citation>
    <scope>NUCLEOTIDE SEQUENCE</scope>
    <source>
        <strain evidence="9">P77</strain>
    </source>
</reference>
<keyword evidence="4" id="KW-0862">Zinc</keyword>
<dbReference type="GO" id="GO:0008270">
    <property type="term" value="F:zinc ion binding"/>
    <property type="evidence" value="ECO:0007669"/>
    <property type="project" value="UniProtKB-KW"/>
</dbReference>